<sequence length="501" mass="52697">MIAGRYSLEREVGRGGSGAVWLGRDETLGRRVALKRIGLLPGADSTDLARAEREARLSAQLHHPHVVLVYDVVVDGDSGARWLVMEYVEGPTLDALVRERGRLSPDEAAPLLWQVADALVAAHAAGIAHRDVKPSNVLLEHGRVAKLADFGIARVASDPSLTQTGMVTGSPAYLAPEIATGTGGGAAADVWSLGATAWHVLAGRKPYDSGDNVLGTLYRIVHEEPPRLEEAGWLAPVLAGTMVRDPGQRWSMAQVRDYLAAGRDATPAPPATAPPATAPLSPADEPTQRISPAVAAPAPVATGPSADDGRAGGRADQRADERADERDPRRRRVLLLGVAALLALVLLAVLLLPLLGDGGDEKPAASDPSASSTASASPSASPSPSPSPSESPAGPTAAGMEDFIRSYVATVAEDPDAAWTMLTPKFQRESGGIQRYRAFWDRATSGRVLSIRANPENLSVSYQVRFENFDNGPGPTVLDLAFDDGTYRIDGERSEGFTPAG</sequence>
<keyword evidence="3" id="KW-0808">Transferase</keyword>
<dbReference type="SUPFAM" id="SSF56112">
    <property type="entry name" value="Protein kinase-like (PK-like)"/>
    <property type="match status" value="1"/>
</dbReference>
<evidence type="ECO:0000259" key="10">
    <source>
        <dbReference type="PROSITE" id="PS50011"/>
    </source>
</evidence>
<evidence type="ECO:0000256" key="1">
    <source>
        <dbReference type="ARBA" id="ARBA00012513"/>
    </source>
</evidence>
<evidence type="ECO:0000256" key="2">
    <source>
        <dbReference type="ARBA" id="ARBA00022527"/>
    </source>
</evidence>
<dbReference type="InterPro" id="IPR017441">
    <property type="entry name" value="Protein_kinase_ATP_BS"/>
</dbReference>
<dbReference type="PROSITE" id="PS00108">
    <property type="entry name" value="PROTEIN_KINASE_ST"/>
    <property type="match status" value="1"/>
</dbReference>
<keyword evidence="4 7" id="KW-0547">Nucleotide-binding</keyword>
<dbReference type="PROSITE" id="PS00107">
    <property type="entry name" value="PROTEIN_KINASE_ATP"/>
    <property type="match status" value="1"/>
</dbReference>
<reference evidence="11 12" key="1">
    <citation type="submission" date="2018-11" db="EMBL/GenBank/DDBJ databases">
        <title>Sequencing the genomes of 1000 actinobacteria strains.</title>
        <authorList>
            <person name="Klenk H.-P."/>
        </authorList>
    </citation>
    <scope>NUCLEOTIDE SEQUENCE [LARGE SCALE GENOMIC DNA]</scope>
    <source>
        <strain evidence="11 12">DSM 12652</strain>
    </source>
</reference>
<dbReference type="Gene3D" id="3.30.200.20">
    <property type="entry name" value="Phosphorylase Kinase, domain 1"/>
    <property type="match status" value="1"/>
</dbReference>
<proteinExistence type="predicted"/>
<dbReference type="GO" id="GO:0004674">
    <property type="term" value="F:protein serine/threonine kinase activity"/>
    <property type="evidence" value="ECO:0007669"/>
    <property type="project" value="UniProtKB-KW"/>
</dbReference>
<dbReference type="InterPro" id="IPR008271">
    <property type="entry name" value="Ser/Thr_kinase_AS"/>
</dbReference>
<dbReference type="InterPro" id="IPR000719">
    <property type="entry name" value="Prot_kinase_dom"/>
</dbReference>
<dbReference type="Pfam" id="PF00069">
    <property type="entry name" value="Pkinase"/>
    <property type="match status" value="1"/>
</dbReference>
<feature type="compositionally biased region" description="Basic and acidic residues" evidence="8">
    <location>
        <begin position="307"/>
        <end position="328"/>
    </location>
</feature>
<dbReference type="InterPro" id="IPR011009">
    <property type="entry name" value="Kinase-like_dom_sf"/>
</dbReference>
<dbReference type="AlphaFoldDB" id="A0A3N2CVI7"/>
<keyword evidence="12" id="KW-1185">Reference proteome</keyword>
<comment type="caution">
    <text evidence="11">The sequence shown here is derived from an EMBL/GenBank/DDBJ whole genome shotgun (WGS) entry which is preliminary data.</text>
</comment>
<dbReference type="GO" id="GO:0005524">
    <property type="term" value="F:ATP binding"/>
    <property type="evidence" value="ECO:0007669"/>
    <property type="project" value="UniProtKB-UniRule"/>
</dbReference>
<dbReference type="Proteomes" id="UP000281738">
    <property type="component" value="Unassembled WGS sequence"/>
</dbReference>
<keyword evidence="5 11" id="KW-0418">Kinase</keyword>
<evidence type="ECO:0000256" key="5">
    <source>
        <dbReference type="ARBA" id="ARBA00022777"/>
    </source>
</evidence>
<accession>A0A3N2CVI7</accession>
<dbReference type="EC" id="2.7.11.1" evidence="1"/>
<evidence type="ECO:0000256" key="3">
    <source>
        <dbReference type="ARBA" id="ARBA00022679"/>
    </source>
</evidence>
<dbReference type="EMBL" id="RKHO01000001">
    <property type="protein sequence ID" value="ROR91565.1"/>
    <property type="molecule type" value="Genomic_DNA"/>
</dbReference>
<feature type="compositionally biased region" description="Pro residues" evidence="8">
    <location>
        <begin position="267"/>
        <end position="277"/>
    </location>
</feature>
<feature type="compositionally biased region" description="Low complexity" evidence="8">
    <location>
        <begin position="365"/>
        <end position="380"/>
    </location>
</feature>
<dbReference type="PANTHER" id="PTHR43289:SF6">
    <property type="entry name" value="SERINE_THREONINE-PROTEIN KINASE NEKL-3"/>
    <property type="match status" value="1"/>
</dbReference>
<keyword evidence="9" id="KW-0812">Transmembrane</keyword>
<name>A0A3N2CVI7_9ACTN</name>
<keyword evidence="6 7" id="KW-0067">ATP-binding</keyword>
<dbReference type="PROSITE" id="PS50011">
    <property type="entry name" value="PROTEIN_KINASE_DOM"/>
    <property type="match status" value="1"/>
</dbReference>
<keyword evidence="9" id="KW-0472">Membrane</keyword>
<evidence type="ECO:0000256" key="9">
    <source>
        <dbReference type="SAM" id="Phobius"/>
    </source>
</evidence>
<evidence type="ECO:0000313" key="11">
    <source>
        <dbReference type="EMBL" id="ROR91565.1"/>
    </source>
</evidence>
<keyword evidence="9" id="KW-1133">Transmembrane helix</keyword>
<evidence type="ECO:0000256" key="7">
    <source>
        <dbReference type="PROSITE-ProRule" id="PRU10141"/>
    </source>
</evidence>
<feature type="region of interest" description="Disordered" evidence="8">
    <location>
        <begin position="360"/>
        <end position="398"/>
    </location>
</feature>
<dbReference type="CDD" id="cd14014">
    <property type="entry name" value="STKc_PknB_like"/>
    <property type="match status" value="1"/>
</dbReference>
<keyword evidence="2 11" id="KW-0723">Serine/threonine-protein kinase</keyword>
<feature type="compositionally biased region" description="Low complexity" evidence="8">
    <location>
        <begin position="292"/>
        <end position="301"/>
    </location>
</feature>
<gene>
    <name evidence="11" type="ORF">EDD33_2435</name>
</gene>
<evidence type="ECO:0000256" key="6">
    <source>
        <dbReference type="ARBA" id="ARBA00022840"/>
    </source>
</evidence>
<organism evidence="11 12">
    <name type="scientific">Nocardioides aurantiacus</name>
    <dbReference type="NCBI Taxonomy" id="86796"/>
    <lineage>
        <taxon>Bacteria</taxon>
        <taxon>Bacillati</taxon>
        <taxon>Actinomycetota</taxon>
        <taxon>Actinomycetes</taxon>
        <taxon>Propionibacteriales</taxon>
        <taxon>Nocardioidaceae</taxon>
        <taxon>Nocardioides</taxon>
    </lineage>
</organism>
<dbReference type="PANTHER" id="PTHR43289">
    <property type="entry name" value="MITOGEN-ACTIVATED PROTEIN KINASE KINASE KINASE 20-RELATED"/>
    <property type="match status" value="1"/>
</dbReference>
<feature type="domain" description="Protein kinase" evidence="10">
    <location>
        <begin position="6"/>
        <end position="259"/>
    </location>
</feature>
<feature type="binding site" evidence="7">
    <location>
        <position position="35"/>
    </location>
    <ligand>
        <name>ATP</name>
        <dbReference type="ChEBI" id="CHEBI:30616"/>
    </ligand>
</feature>
<feature type="region of interest" description="Disordered" evidence="8">
    <location>
        <begin position="263"/>
        <end position="328"/>
    </location>
</feature>
<evidence type="ECO:0000256" key="8">
    <source>
        <dbReference type="SAM" id="MobiDB-lite"/>
    </source>
</evidence>
<dbReference type="Gene3D" id="1.10.510.10">
    <property type="entry name" value="Transferase(Phosphotransferase) domain 1"/>
    <property type="match status" value="1"/>
</dbReference>
<protein>
    <recommendedName>
        <fullName evidence="1">non-specific serine/threonine protein kinase</fullName>
        <ecNumber evidence="1">2.7.11.1</ecNumber>
    </recommendedName>
</protein>
<evidence type="ECO:0000256" key="4">
    <source>
        <dbReference type="ARBA" id="ARBA00022741"/>
    </source>
</evidence>
<dbReference type="SMART" id="SM00220">
    <property type="entry name" value="S_TKc"/>
    <property type="match status" value="1"/>
</dbReference>
<feature type="transmembrane region" description="Helical" evidence="9">
    <location>
        <begin position="333"/>
        <end position="355"/>
    </location>
</feature>
<dbReference type="RefSeq" id="WP_170169798.1">
    <property type="nucleotide sequence ID" value="NZ_RKHO01000001.1"/>
</dbReference>
<evidence type="ECO:0000313" key="12">
    <source>
        <dbReference type="Proteomes" id="UP000281738"/>
    </source>
</evidence>